<feature type="region of interest" description="Disordered" evidence="2">
    <location>
        <begin position="138"/>
        <end position="172"/>
    </location>
</feature>
<evidence type="ECO:0000313" key="4">
    <source>
        <dbReference type="EMBL" id="TCL06167.1"/>
    </source>
</evidence>
<dbReference type="Pfam" id="PF07883">
    <property type="entry name" value="Cupin_2"/>
    <property type="match status" value="1"/>
</dbReference>
<dbReference type="PANTHER" id="PTHR35848">
    <property type="entry name" value="OXALATE-BINDING PROTEIN"/>
    <property type="match status" value="1"/>
</dbReference>
<dbReference type="InterPro" id="IPR013096">
    <property type="entry name" value="Cupin_2"/>
</dbReference>
<dbReference type="OrthoDB" id="116921at2"/>
<dbReference type="PANTHER" id="PTHR35848:SF9">
    <property type="entry name" value="SLL1358 PROTEIN"/>
    <property type="match status" value="1"/>
</dbReference>
<comment type="caution">
    <text evidence="4">The sequence shown here is derived from an EMBL/GenBank/DDBJ whole genome shotgun (WGS) entry which is preliminary data.</text>
</comment>
<feature type="domain" description="Cupin type-2" evidence="3">
    <location>
        <begin position="46"/>
        <end position="117"/>
    </location>
</feature>
<evidence type="ECO:0000259" key="3">
    <source>
        <dbReference type="Pfam" id="PF07883"/>
    </source>
</evidence>
<evidence type="ECO:0000256" key="1">
    <source>
        <dbReference type="ARBA" id="ARBA00022723"/>
    </source>
</evidence>
<gene>
    <name evidence="4" type="ORF">EZJ58_4400</name>
</gene>
<dbReference type="InterPro" id="IPR011051">
    <property type="entry name" value="RmlC_Cupin_sf"/>
</dbReference>
<dbReference type="RefSeq" id="WP_132925358.1">
    <property type="nucleotide sequence ID" value="NZ_SJOI01000001.1"/>
</dbReference>
<name>A0A4R1NGL9_9GAMM</name>
<dbReference type="GO" id="GO:0046872">
    <property type="term" value="F:metal ion binding"/>
    <property type="evidence" value="ECO:0007669"/>
    <property type="project" value="UniProtKB-KW"/>
</dbReference>
<evidence type="ECO:0000256" key="2">
    <source>
        <dbReference type="SAM" id="MobiDB-lite"/>
    </source>
</evidence>
<evidence type="ECO:0000313" key="5">
    <source>
        <dbReference type="Proteomes" id="UP000294555"/>
    </source>
</evidence>
<keyword evidence="5" id="KW-1185">Reference proteome</keyword>
<organism evidence="4 5">
    <name type="scientific">Sodalis ligni</name>
    <dbReference type="NCBI Taxonomy" id="2697027"/>
    <lineage>
        <taxon>Bacteria</taxon>
        <taxon>Pseudomonadati</taxon>
        <taxon>Pseudomonadota</taxon>
        <taxon>Gammaproteobacteria</taxon>
        <taxon>Enterobacterales</taxon>
        <taxon>Bruguierivoracaceae</taxon>
        <taxon>Sodalis</taxon>
    </lineage>
</organism>
<dbReference type="AlphaFoldDB" id="A0A4R1NGL9"/>
<reference evidence="4 5" key="1">
    <citation type="submission" date="2019-02" db="EMBL/GenBank/DDBJ databases">
        <title>Investigation of anaerobic lignin degradation for improved lignocellulosic biofuels.</title>
        <authorList>
            <person name="Deangelis K."/>
        </authorList>
    </citation>
    <scope>NUCLEOTIDE SEQUENCE [LARGE SCALE GENOMIC DNA]</scope>
    <source>
        <strain evidence="4 5">159R</strain>
    </source>
</reference>
<keyword evidence="1" id="KW-0479">Metal-binding</keyword>
<dbReference type="InterPro" id="IPR051610">
    <property type="entry name" value="GPI/OXD"/>
</dbReference>
<dbReference type="SUPFAM" id="SSF51182">
    <property type="entry name" value="RmlC-like cupins"/>
    <property type="match status" value="1"/>
</dbReference>
<dbReference type="Gene3D" id="2.60.120.10">
    <property type="entry name" value="Jelly Rolls"/>
    <property type="match status" value="1"/>
</dbReference>
<dbReference type="CDD" id="cd02224">
    <property type="entry name" value="cupin_SPO2919-like"/>
    <property type="match status" value="1"/>
</dbReference>
<sequence>MRPEFIKHWSELEAKDAKSYEDSDEPMCIEAPLGRALGLTRIGINHERLLPGHRTSYPHAESAEEEFIYVLEGSPHAWINGYLHQLSPGDAVGLPAGTGICHTFINNSANEVRLLVVGEASKAENRIHYPKNPRYELTREDRWISPPEQAFGGHDGLPDVRPGDEGSLPASR</sequence>
<accession>A0A4R1NGL9</accession>
<dbReference type="Proteomes" id="UP000294555">
    <property type="component" value="Unassembled WGS sequence"/>
</dbReference>
<proteinExistence type="predicted"/>
<dbReference type="EMBL" id="SJOI01000001">
    <property type="protein sequence ID" value="TCL06167.1"/>
    <property type="molecule type" value="Genomic_DNA"/>
</dbReference>
<protein>
    <submittedName>
        <fullName evidence="4">Putative cupin superfamily protein</fullName>
    </submittedName>
</protein>
<dbReference type="InterPro" id="IPR014710">
    <property type="entry name" value="RmlC-like_jellyroll"/>
</dbReference>